<dbReference type="RefSeq" id="WP_377558436.1">
    <property type="nucleotide sequence ID" value="NZ_JBHUHQ010000038.1"/>
</dbReference>
<name>A0ABW4W427_9BACI</name>
<feature type="domain" description="HNH" evidence="1">
    <location>
        <begin position="273"/>
        <end position="327"/>
    </location>
</feature>
<keyword evidence="2" id="KW-0540">Nuclease</keyword>
<evidence type="ECO:0000313" key="3">
    <source>
        <dbReference type="Proteomes" id="UP001597383"/>
    </source>
</evidence>
<comment type="caution">
    <text evidence="2">The sequence shown here is derived from an EMBL/GenBank/DDBJ whole genome shotgun (WGS) entry which is preliminary data.</text>
</comment>
<dbReference type="InterPro" id="IPR003615">
    <property type="entry name" value="HNH_nuc"/>
</dbReference>
<dbReference type="Proteomes" id="UP001597383">
    <property type="component" value="Unassembled WGS sequence"/>
</dbReference>
<keyword evidence="2" id="KW-0378">Hydrolase</keyword>
<organism evidence="2 3">
    <name type="scientific">Ornithinibacillus salinisoli</name>
    <dbReference type="NCBI Taxonomy" id="1848459"/>
    <lineage>
        <taxon>Bacteria</taxon>
        <taxon>Bacillati</taxon>
        <taxon>Bacillota</taxon>
        <taxon>Bacilli</taxon>
        <taxon>Bacillales</taxon>
        <taxon>Bacillaceae</taxon>
        <taxon>Ornithinibacillus</taxon>
    </lineage>
</organism>
<accession>A0ABW4W427</accession>
<gene>
    <name evidence="2" type="ORF">ACFSJF_19500</name>
</gene>
<dbReference type="Pfam" id="PF01844">
    <property type="entry name" value="HNH"/>
    <property type="match status" value="1"/>
</dbReference>
<sequence length="342" mass="40611">MEGFNSNKYNESISKREYAFGKNTDYYIITVKIKENHYKLLLLENHKTKYKGYEDGLNKAKFVGLEKLYKHNPLALNTNMVSMVHYKQNRNRPWHKDTNNELQKNIEMFLNSIDFSFPTLKPNSRNREYNNYDIDIHSKVIFEYLFNERSHRWIDENVINIDPNYSRGYQSMGILHFIGLQDTHKGIFNGISVDEAIRLLSTINDNNVEVIIKALIHLNNLTYIYDNSEYGMEIKEYPEGKEAYKVHRFRERNSKVIIDAKKDFKKKYGELFCQVCGINFEKLYGERGKDFIEAHHTKPISKMKDREKTRIEDIVMLCSNCHRMIHRSPIISIEELKNNINI</sequence>
<dbReference type="Gene3D" id="1.10.30.50">
    <property type="match status" value="1"/>
</dbReference>
<keyword evidence="2" id="KW-0255">Endonuclease</keyword>
<reference evidence="3" key="1">
    <citation type="journal article" date="2019" name="Int. J. Syst. Evol. Microbiol.">
        <title>The Global Catalogue of Microorganisms (GCM) 10K type strain sequencing project: providing services to taxonomists for standard genome sequencing and annotation.</title>
        <authorList>
            <consortium name="The Broad Institute Genomics Platform"/>
            <consortium name="The Broad Institute Genome Sequencing Center for Infectious Disease"/>
            <person name="Wu L."/>
            <person name="Ma J."/>
        </authorList>
    </citation>
    <scope>NUCLEOTIDE SEQUENCE [LARGE SCALE GENOMIC DNA]</scope>
    <source>
        <strain evidence="3">R28</strain>
    </source>
</reference>
<dbReference type="EMBL" id="JBHUHQ010000038">
    <property type="protein sequence ID" value="MFD2046459.1"/>
    <property type="molecule type" value="Genomic_DNA"/>
</dbReference>
<dbReference type="GO" id="GO:0004519">
    <property type="term" value="F:endonuclease activity"/>
    <property type="evidence" value="ECO:0007669"/>
    <property type="project" value="UniProtKB-KW"/>
</dbReference>
<dbReference type="InterPro" id="IPR002711">
    <property type="entry name" value="HNH"/>
</dbReference>
<evidence type="ECO:0000313" key="2">
    <source>
        <dbReference type="EMBL" id="MFD2046459.1"/>
    </source>
</evidence>
<dbReference type="CDD" id="cd00085">
    <property type="entry name" value="HNHc"/>
    <property type="match status" value="1"/>
</dbReference>
<evidence type="ECO:0000259" key="1">
    <source>
        <dbReference type="Pfam" id="PF01844"/>
    </source>
</evidence>
<proteinExistence type="predicted"/>
<keyword evidence="3" id="KW-1185">Reference proteome</keyword>
<protein>
    <submittedName>
        <fullName evidence="2">HNH endonuclease</fullName>
    </submittedName>
</protein>